<protein>
    <submittedName>
        <fullName evidence="2">Uncharacterized protein</fullName>
    </submittedName>
</protein>
<dbReference type="Proteomes" id="UP000748756">
    <property type="component" value="Unassembled WGS sequence"/>
</dbReference>
<organism evidence="2 3">
    <name type="scientific">Linnemannia schmuckeri</name>
    <dbReference type="NCBI Taxonomy" id="64567"/>
    <lineage>
        <taxon>Eukaryota</taxon>
        <taxon>Fungi</taxon>
        <taxon>Fungi incertae sedis</taxon>
        <taxon>Mucoromycota</taxon>
        <taxon>Mortierellomycotina</taxon>
        <taxon>Mortierellomycetes</taxon>
        <taxon>Mortierellales</taxon>
        <taxon>Mortierellaceae</taxon>
        <taxon>Linnemannia</taxon>
    </lineage>
</organism>
<evidence type="ECO:0000313" key="3">
    <source>
        <dbReference type="Proteomes" id="UP000748756"/>
    </source>
</evidence>
<keyword evidence="3" id="KW-1185">Reference proteome</keyword>
<feature type="signal peptide" evidence="1">
    <location>
        <begin position="1"/>
        <end position="19"/>
    </location>
</feature>
<accession>A0A9P5RTF0</accession>
<dbReference type="AlphaFoldDB" id="A0A9P5RTF0"/>
<reference evidence="2" key="1">
    <citation type="journal article" date="2020" name="Fungal Divers.">
        <title>Resolving the Mortierellaceae phylogeny through synthesis of multi-gene phylogenetics and phylogenomics.</title>
        <authorList>
            <person name="Vandepol N."/>
            <person name="Liber J."/>
            <person name="Desiro A."/>
            <person name="Na H."/>
            <person name="Kennedy M."/>
            <person name="Barry K."/>
            <person name="Grigoriev I.V."/>
            <person name="Miller A.N."/>
            <person name="O'Donnell K."/>
            <person name="Stajich J.E."/>
            <person name="Bonito G."/>
        </authorList>
    </citation>
    <scope>NUCLEOTIDE SEQUENCE</scope>
    <source>
        <strain evidence="2">NRRL 6426</strain>
    </source>
</reference>
<evidence type="ECO:0000313" key="2">
    <source>
        <dbReference type="EMBL" id="KAF9142644.1"/>
    </source>
</evidence>
<keyword evidence="1" id="KW-0732">Signal</keyword>
<gene>
    <name evidence="2" type="ORF">BG015_000712</name>
</gene>
<dbReference type="OrthoDB" id="4937086at2759"/>
<sequence>MRFSALFVGLATLIATVLADCGHSSAPPDNGDIALYEKENCSGSYRNVGAMDFCENMVDFDACSAITRAGVTCDIYKTDGCDEDYIATIDSAGYRAFCGVFIDNVQSVRCRNA</sequence>
<feature type="chain" id="PRO_5040158546" evidence="1">
    <location>
        <begin position="20"/>
        <end position="113"/>
    </location>
</feature>
<name>A0A9P5RTF0_9FUNG</name>
<proteinExistence type="predicted"/>
<dbReference type="EMBL" id="JAAAUQ010001116">
    <property type="protein sequence ID" value="KAF9142644.1"/>
    <property type="molecule type" value="Genomic_DNA"/>
</dbReference>
<comment type="caution">
    <text evidence="2">The sequence shown here is derived from an EMBL/GenBank/DDBJ whole genome shotgun (WGS) entry which is preliminary data.</text>
</comment>
<evidence type="ECO:0000256" key="1">
    <source>
        <dbReference type="SAM" id="SignalP"/>
    </source>
</evidence>